<dbReference type="GO" id="GO:0007166">
    <property type="term" value="P:cell surface receptor signaling pathway"/>
    <property type="evidence" value="ECO:0007669"/>
    <property type="project" value="InterPro"/>
</dbReference>
<dbReference type="PRINTS" id="PR01350">
    <property type="entry name" value="CTRFAMILY"/>
</dbReference>
<dbReference type="InterPro" id="IPR003287">
    <property type="entry name" value="GPCR_2_calcitonin_rcpt_fam"/>
</dbReference>
<evidence type="ECO:0000259" key="17">
    <source>
        <dbReference type="PROSITE" id="PS50261"/>
    </source>
</evidence>
<reference evidence="18" key="1">
    <citation type="submission" date="2023-09" db="UniProtKB">
        <authorList>
            <consortium name="Ensembl"/>
        </authorList>
    </citation>
    <scope>IDENTIFICATION</scope>
</reference>
<evidence type="ECO:0000256" key="9">
    <source>
        <dbReference type="ARBA" id="ARBA00023157"/>
    </source>
</evidence>
<dbReference type="GO" id="GO:0005886">
    <property type="term" value="C:plasma membrane"/>
    <property type="evidence" value="ECO:0007669"/>
    <property type="project" value="UniProtKB-SubCell"/>
</dbReference>
<dbReference type="GO" id="GO:0001635">
    <property type="term" value="F:calcitonin gene-related peptide receptor activity"/>
    <property type="evidence" value="ECO:0007669"/>
    <property type="project" value="TreeGrafter"/>
</dbReference>
<dbReference type="PANTHER" id="PTHR45620">
    <property type="entry name" value="PDF RECEPTOR-LIKE PROTEIN-RELATED"/>
    <property type="match status" value="1"/>
</dbReference>
<evidence type="ECO:0000256" key="12">
    <source>
        <dbReference type="ARBA" id="ARBA00023224"/>
    </source>
</evidence>
<feature type="domain" description="G-protein coupled receptors family 2 profile 1" evidence="16">
    <location>
        <begin position="47"/>
        <end position="130"/>
    </location>
</feature>
<organism evidence="18">
    <name type="scientific">Stegastes partitus</name>
    <name type="common">bicolor damselfish</name>
    <dbReference type="NCBI Taxonomy" id="144197"/>
    <lineage>
        <taxon>Eukaryota</taxon>
        <taxon>Metazoa</taxon>
        <taxon>Chordata</taxon>
        <taxon>Craniata</taxon>
        <taxon>Vertebrata</taxon>
        <taxon>Euteleostomi</taxon>
        <taxon>Actinopterygii</taxon>
        <taxon>Neopterygii</taxon>
        <taxon>Teleostei</taxon>
        <taxon>Neoteleostei</taxon>
        <taxon>Acanthomorphata</taxon>
        <taxon>Ovalentaria</taxon>
        <taxon>Pomacentridae</taxon>
        <taxon>Stegastes</taxon>
    </lineage>
</organism>
<accession>A0A3B4ZAE8</accession>
<feature type="domain" description="G-protein coupled receptors family 2 profile 2" evidence="17">
    <location>
        <begin position="150"/>
        <end position="366"/>
    </location>
</feature>
<feature type="transmembrane region" description="Helical" evidence="14">
    <location>
        <begin position="342"/>
        <end position="362"/>
    </location>
</feature>
<dbReference type="PROSITE" id="PS50261">
    <property type="entry name" value="G_PROTEIN_RECEP_F2_4"/>
    <property type="match status" value="1"/>
</dbReference>
<evidence type="ECO:0000256" key="8">
    <source>
        <dbReference type="ARBA" id="ARBA00023136"/>
    </source>
</evidence>
<protein>
    <submittedName>
        <fullName evidence="18">Calcitonin gene-related peptide type 1 receptor-like</fullName>
    </submittedName>
</protein>
<proteinExistence type="inferred from homology"/>
<keyword evidence="5 15" id="KW-0732">Signal</keyword>
<keyword evidence="9" id="KW-1015">Disulfide bond</keyword>
<keyword evidence="4 14" id="KW-0812">Transmembrane</keyword>
<dbReference type="InterPro" id="IPR050332">
    <property type="entry name" value="GPCR_2"/>
</dbReference>
<keyword evidence="8 14" id="KW-0472">Membrane</keyword>
<comment type="subcellular location">
    <subcellularLocation>
        <location evidence="1">Cell membrane</location>
        <topology evidence="1">Multi-pass membrane protein</topology>
    </subcellularLocation>
</comment>
<feature type="transmembrane region" description="Helical" evidence="14">
    <location>
        <begin position="308"/>
        <end position="330"/>
    </location>
</feature>
<dbReference type="PROSITE" id="PS50227">
    <property type="entry name" value="G_PROTEIN_RECEP_F2_3"/>
    <property type="match status" value="1"/>
</dbReference>
<evidence type="ECO:0000256" key="11">
    <source>
        <dbReference type="ARBA" id="ARBA00023180"/>
    </source>
</evidence>
<evidence type="ECO:0000256" key="7">
    <source>
        <dbReference type="ARBA" id="ARBA00023040"/>
    </source>
</evidence>
<dbReference type="Pfam" id="PF02793">
    <property type="entry name" value="HRM"/>
    <property type="match status" value="1"/>
</dbReference>
<keyword evidence="11" id="KW-0325">Glycoprotein</keyword>
<name>A0A3B4ZAE8_9TELE</name>
<dbReference type="PROSITE" id="PS00649">
    <property type="entry name" value="G_PROTEIN_RECEP_F2_1"/>
    <property type="match status" value="1"/>
</dbReference>
<feature type="region of interest" description="Disordered" evidence="13">
    <location>
        <begin position="449"/>
        <end position="469"/>
    </location>
</feature>
<dbReference type="GeneTree" id="ENSGT00940000155380"/>
<dbReference type="PANTHER" id="PTHR45620:SF4">
    <property type="entry name" value="CALCITONIN RECEPTOR"/>
    <property type="match status" value="1"/>
</dbReference>
<dbReference type="InterPro" id="IPR000832">
    <property type="entry name" value="GPCR_2_secretin-like"/>
</dbReference>
<keyword evidence="6 14" id="KW-1133">Transmembrane helix</keyword>
<dbReference type="PROSITE" id="PS00650">
    <property type="entry name" value="G_PROTEIN_RECEP_F2_2"/>
    <property type="match status" value="1"/>
</dbReference>
<dbReference type="InterPro" id="IPR001879">
    <property type="entry name" value="GPCR_2_extracellular_dom"/>
</dbReference>
<dbReference type="Gene3D" id="4.10.1240.10">
    <property type="entry name" value="GPCR, family 2, extracellular hormone receptor domain"/>
    <property type="match status" value="1"/>
</dbReference>
<comment type="similarity">
    <text evidence="2">Belongs to the G-protein coupled receptor 2 family.</text>
</comment>
<evidence type="ECO:0000256" key="14">
    <source>
        <dbReference type="SAM" id="Phobius"/>
    </source>
</evidence>
<feature type="transmembrane region" description="Helical" evidence="14">
    <location>
        <begin position="205"/>
        <end position="225"/>
    </location>
</feature>
<dbReference type="InterPro" id="IPR017981">
    <property type="entry name" value="GPCR_2-like_7TM"/>
</dbReference>
<feature type="transmembrane region" description="Helical" evidence="14">
    <location>
        <begin position="267"/>
        <end position="288"/>
    </location>
</feature>
<dbReference type="PRINTS" id="PR00249">
    <property type="entry name" value="GPCRSECRETIN"/>
</dbReference>
<evidence type="ECO:0000256" key="10">
    <source>
        <dbReference type="ARBA" id="ARBA00023170"/>
    </source>
</evidence>
<evidence type="ECO:0000256" key="6">
    <source>
        <dbReference type="ARBA" id="ARBA00022989"/>
    </source>
</evidence>
<feature type="signal peptide" evidence="15">
    <location>
        <begin position="1"/>
        <end position="19"/>
    </location>
</feature>
<dbReference type="InterPro" id="IPR017983">
    <property type="entry name" value="GPCR_2_secretin-like_CS"/>
</dbReference>
<feature type="chain" id="PRO_5017449966" evidence="15">
    <location>
        <begin position="20"/>
        <end position="469"/>
    </location>
</feature>
<dbReference type="Pfam" id="PF00002">
    <property type="entry name" value="7tm_2"/>
    <property type="match status" value="1"/>
</dbReference>
<dbReference type="InterPro" id="IPR036445">
    <property type="entry name" value="GPCR_2_extracell_dom_sf"/>
</dbReference>
<feature type="transmembrane region" description="Helical" evidence="14">
    <location>
        <begin position="231"/>
        <end position="255"/>
    </location>
</feature>
<feature type="transmembrane region" description="Helical" evidence="14">
    <location>
        <begin position="157"/>
        <end position="176"/>
    </location>
</feature>
<dbReference type="FunFam" id="4.10.1240.10:FF:000011">
    <property type="entry name" value="Calcitonin gene-related peptide type 1 receptor"/>
    <property type="match status" value="1"/>
</dbReference>
<sequence>MWRTLTLSLLVALALGTEAEEEQQQNFSNISTGLGNARRQILAAQFECYLKIIRDPPQTEEGTYCNRTWDGWLCWGDSAPGTVMQMCPEYFHDFDPAEKVTKVCNPDGQWFHHPESNRVWSNYTQCQAYTADKLKVKYCGVWSLTFTGIKNITHQNMFLSFILNSIVTIMWLWLNVSNNQAIIARNPVSCKILAVLTQYTSTSNYFWMLCEGIYLHTLIIVAVFVGEQQLFWYYILGWGFPVVPAIIYAVARGLFFNDKCWISSHTHLLYIIHGPIQAALLVNFFFLLNIVRVLITKLKETHCAETTAYMKAVRATLILIPLLGVQYIILPWRPEGRISRAIYDFFINIFSHFQGFLVAIIFCFCNGEAQTALQRKWVQLKCAWGKASWGETPITNNHFNYHTNSSITETSRATISLEQPAAAAVVFEQKENCNFLSLVQQKANGQEKKGGTCTNGEVDMLSPRETTDI</sequence>
<dbReference type="Ensembl" id="ENSSPAT00000005870.1">
    <property type="protein sequence ID" value="ENSSPAP00000005753.1"/>
    <property type="gene ID" value="ENSSPAG00000004434.1"/>
</dbReference>
<evidence type="ECO:0000256" key="4">
    <source>
        <dbReference type="ARBA" id="ARBA00022692"/>
    </source>
</evidence>
<keyword evidence="7" id="KW-0297">G-protein coupled receptor</keyword>
<evidence type="ECO:0000259" key="16">
    <source>
        <dbReference type="PROSITE" id="PS50227"/>
    </source>
</evidence>
<evidence type="ECO:0000256" key="1">
    <source>
        <dbReference type="ARBA" id="ARBA00004651"/>
    </source>
</evidence>
<dbReference type="AlphaFoldDB" id="A0A3B4ZAE8"/>
<evidence type="ECO:0000256" key="13">
    <source>
        <dbReference type="SAM" id="MobiDB-lite"/>
    </source>
</evidence>
<keyword evidence="10" id="KW-0675">Receptor</keyword>
<dbReference type="SMART" id="SM00008">
    <property type="entry name" value="HormR"/>
    <property type="match status" value="1"/>
</dbReference>
<evidence type="ECO:0000256" key="3">
    <source>
        <dbReference type="ARBA" id="ARBA00022475"/>
    </source>
</evidence>
<dbReference type="GO" id="GO:0007189">
    <property type="term" value="P:adenylate cyclase-activating G protein-coupled receptor signaling pathway"/>
    <property type="evidence" value="ECO:0007669"/>
    <property type="project" value="TreeGrafter"/>
</dbReference>
<evidence type="ECO:0000256" key="5">
    <source>
        <dbReference type="ARBA" id="ARBA00022729"/>
    </source>
</evidence>
<dbReference type="GO" id="GO:0004948">
    <property type="term" value="F:calcitonin receptor activity"/>
    <property type="evidence" value="ECO:0007669"/>
    <property type="project" value="InterPro"/>
</dbReference>
<keyword evidence="12" id="KW-0807">Transducer</keyword>
<dbReference type="GO" id="GO:0001605">
    <property type="term" value="F:adrenomedullin receptor activity"/>
    <property type="evidence" value="ECO:0007669"/>
    <property type="project" value="TreeGrafter"/>
</dbReference>
<dbReference type="SUPFAM" id="SSF111418">
    <property type="entry name" value="Hormone receptor domain"/>
    <property type="match status" value="1"/>
</dbReference>
<evidence type="ECO:0000256" key="15">
    <source>
        <dbReference type="SAM" id="SignalP"/>
    </source>
</evidence>
<dbReference type="GO" id="GO:0001525">
    <property type="term" value="P:angiogenesis"/>
    <property type="evidence" value="ECO:0007669"/>
    <property type="project" value="TreeGrafter"/>
</dbReference>
<dbReference type="Gene3D" id="1.20.1070.10">
    <property type="entry name" value="Rhodopsin 7-helix transmembrane proteins"/>
    <property type="match status" value="1"/>
</dbReference>
<evidence type="ECO:0000313" key="18">
    <source>
        <dbReference type="Ensembl" id="ENSSPAP00000005753.1"/>
    </source>
</evidence>
<keyword evidence="3" id="KW-1003">Cell membrane</keyword>
<evidence type="ECO:0000256" key="2">
    <source>
        <dbReference type="ARBA" id="ARBA00005314"/>
    </source>
</evidence>